<dbReference type="GO" id="GO:0008191">
    <property type="term" value="F:metalloendopeptidase inhibitor activity"/>
    <property type="evidence" value="ECO:0007669"/>
    <property type="project" value="InterPro"/>
</dbReference>
<dbReference type="InterPro" id="IPR055110">
    <property type="entry name" value="RECK-like_N"/>
</dbReference>
<dbReference type="FunFam" id="3.30.60.30:FF:000011">
    <property type="entry name" value="reversion-inducing cysteine-rich protein with Kazal motifs isoform X1"/>
    <property type="match status" value="1"/>
</dbReference>
<evidence type="ECO:0000256" key="14">
    <source>
        <dbReference type="ARBA" id="ARBA00073829"/>
    </source>
</evidence>
<dbReference type="InterPro" id="IPR056979">
    <property type="entry name" value="FZ_RECK"/>
</dbReference>
<feature type="domain" description="Kazal-like" evidence="16">
    <location>
        <begin position="634"/>
        <end position="680"/>
    </location>
</feature>
<evidence type="ECO:0000256" key="1">
    <source>
        <dbReference type="ARBA" id="ARBA00004609"/>
    </source>
</evidence>
<dbReference type="Pfam" id="PF23298">
    <property type="entry name" value="FZ_RECK"/>
    <property type="match status" value="1"/>
</dbReference>
<accession>A0A8D8SAP3</accession>
<dbReference type="InterPro" id="IPR056976">
    <property type="entry name" value="EGF1_RECK"/>
</dbReference>
<dbReference type="Pfam" id="PF07648">
    <property type="entry name" value="Kazal_2"/>
    <property type="match status" value="3"/>
</dbReference>
<keyword evidence="15" id="KW-0812">Transmembrane</keyword>
<keyword evidence="9 15" id="KW-0472">Membrane</keyword>
<feature type="domain" description="Kazal-like" evidence="16">
    <location>
        <begin position="704"/>
        <end position="759"/>
    </location>
</feature>
<evidence type="ECO:0000256" key="3">
    <source>
        <dbReference type="ARBA" id="ARBA00022622"/>
    </source>
</evidence>
<keyword evidence="5" id="KW-0646">Protease inhibitor</keyword>
<dbReference type="PANTHER" id="PTHR13487:SF3">
    <property type="entry name" value="REVERSION-INDUCING CYSTEINE-RICH PROTEIN WITH KAZAL MOTIFS"/>
    <property type="match status" value="1"/>
</dbReference>
<dbReference type="InterPro" id="IPR039016">
    <property type="entry name" value="RECK"/>
</dbReference>
<dbReference type="PROSITE" id="PS51465">
    <property type="entry name" value="KAZAL_2"/>
    <property type="match status" value="2"/>
</dbReference>
<evidence type="ECO:0000256" key="5">
    <source>
        <dbReference type="ARBA" id="ARBA00022690"/>
    </source>
</evidence>
<keyword evidence="10" id="KW-1015">Disulfide bond</keyword>
<dbReference type="PROSITE" id="PS00282">
    <property type="entry name" value="KAZAL_1"/>
    <property type="match status" value="1"/>
</dbReference>
<keyword evidence="8" id="KW-0722">Serine protease inhibitor</keyword>
<dbReference type="Pfam" id="PF23332">
    <property type="entry name" value="CC4_RECK"/>
    <property type="match status" value="2"/>
</dbReference>
<comment type="subcellular location">
    <subcellularLocation>
        <location evidence="1">Cell membrane</location>
        <topology evidence="1">Lipid-anchor</topology>
        <topology evidence="1">GPI-anchor</topology>
    </subcellularLocation>
</comment>
<dbReference type="EMBL" id="HBUF01204155">
    <property type="protein sequence ID" value="CAG6662967.1"/>
    <property type="molecule type" value="Transcribed_RNA"/>
</dbReference>
<dbReference type="EMBL" id="HBUF01204157">
    <property type="protein sequence ID" value="CAG6662969.1"/>
    <property type="molecule type" value="Transcribed_RNA"/>
</dbReference>
<dbReference type="GO" id="GO:0005886">
    <property type="term" value="C:plasma membrane"/>
    <property type="evidence" value="ECO:0007669"/>
    <property type="project" value="UniProtKB-SubCell"/>
</dbReference>
<organism evidence="17">
    <name type="scientific">Cacopsylla melanoneura</name>
    <dbReference type="NCBI Taxonomy" id="428564"/>
    <lineage>
        <taxon>Eukaryota</taxon>
        <taxon>Metazoa</taxon>
        <taxon>Ecdysozoa</taxon>
        <taxon>Arthropoda</taxon>
        <taxon>Hexapoda</taxon>
        <taxon>Insecta</taxon>
        <taxon>Pterygota</taxon>
        <taxon>Neoptera</taxon>
        <taxon>Paraneoptera</taxon>
        <taxon>Hemiptera</taxon>
        <taxon>Sternorrhyncha</taxon>
        <taxon>Psylloidea</taxon>
        <taxon>Psyllidae</taxon>
        <taxon>Psyllinae</taxon>
        <taxon>Cacopsylla</taxon>
    </lineage>
</organism>
<evidence type="ECO:0000256" key="2">
    <source>
        <dbReference type="ARBA" id="ARBA00022475"/>
    </source>
</evidence>
<name>A0A8D8SAP3_9HEMI</name>
<dbReference type="EMBL" id="HBUF01398735">
    <property type="protein sequence ID" value="CAG6736261.1"/>
    <property type="molecule type" value="Transcribed_RNA"/>
</dbReference>
<feature type="transmembrane region" description="Helical" evidence="15">
    <location>
        <begin position="12"/>
        <end position="33"/>
    </location>
</feature>
<dbReference type="SMART" id="SM00280">
    <property type="entry name" value="KAZAL"/>
    <property type="match status" value="3"/>
</dbReference>
<keyword evidence="3" id="KW-0336">GPI-anchor</keyword>
<evidence type="ECO:0000256" key="8">
    <source>
        <dbReference type="ARBA" id="ARBA00022900"/>
    </source>
</evidence>
<dbReference type="Pfam" id="PF25028">
    <property type="entry name" value="FnI_RECK"/>
    <property type="match status" value="1"/>
</dbReference>
<dbReference type="GO" id="GO:0030198">
    <property type="term" value="P:extracellular matrix organization"/>
    <property type="evidence" value="ECO:0007669"/>
    <property type="project" value="TreeGrafter"/>
</dbReference>
<keyword evidence="12" id="KW-0449">Lipoprotein</keyword>
<dbReference type="EMBL" id="HBUF01014077">
    <property type="protein sequence ID" value="CAG6609075.1"/>
    <property type="molecule type" value="Transcribed_RNA"/>
</dbReference>
<dbReference type="CDD" id="cd00104">
    <property type="entry name" value="KAZAL_FS"/>
    <property type="match status" value="1"/>
</dbReference>
<dbReference type="EMBL" id="HBUF01014079">
    <property type="protein sequence ID" value="CAG6609077.1"/>
    <property type="molecule type" value="Transcribed_RNA"/>
</dbReference>
<proteinExistence type="inferred from homology"/>
<dbReference type="InterPro" id="IPR056977">
    <property type="entry name" value="FnI_RECK"/>
</dbReference>
<evidence type="ECO:0000256" key="13">
    <source>
        <dbReference type="ARBA" id="ARBA00061636"/>
    </source>
</evidence>
<evidence type="ECO:0000256" key="9">
    <source>
        <dbReference type="ARBA" id="ARBA00023136"/>
    </source>
</evidence>
<dbReference type="GO" id="GO:0098552">
    <property type="term" value="C:side of membrane"/>
    <property type="evidence" value="ECO:0007669"/>
    <property type="project" value="UniProtKB-KW"/>
</dbReference>
<evidence type="ECO:0000256" key="10">
    <source>
        <dbReference type="ARBA" id="ARBA00023157"/>
    </source>
</evidence>
<dbReference type="GO" id="GO:0004867">
    <property type="term" value="F:serine-type endopeptidase inhibitor activity"/>
    <property type="evidence" value="ECO:0007669"/>
    <property type="project" value="UniProtKB-KW"/>
</dbReference>
<dbReference type="EMBL" id="HBUF01398733">
    <property type="protein sequence ID" value="CAG6736259.1"/>
    <property type="molecule type" value="Transcribed_RNA"/>
</dbReference>
<evidence type="ECO:0000256" key="6">
    <source>
        <dbReference type="ARBA" id="ARBA00022729"/>
    </source>
</evidence>
<feature type="transmembrane region" description="Helical" evidence="15">
    <location>
        <begin position="954"/>
        <end position="973"/>
    </location>
</feature>
<dbReference type="SUPFAM" id="SSF100895">
    <property type="entry name" value="Kazal-type serine protease inhibitors"/>
    <property type="match status" value="3"/>
</dbReference>
<protein>
    <recommendedName>
        <fullName evidence="14">Reversion-inducing cysteine-rich protein with Kazal motifs</fullName>
    </recommendedName>
</protein>
<keyword evidence="4" id="KW-0879">Wnt signaling pathway</keyword>
<keyword evidence="15" id="KW-1133">Transmembrane helix</keyword>
<evidence type="ECO:0000256" key="11">
    <source>
        <dbReference type="ARBA" id="ARBA00023180"/>
    </source>
</evidence>
<dbReference type="InterPro" id="IPR056978">
    <property type="entry name" value="CC4_RECK"/>
</dbReference>
<evidence type="ECO:0000259" key="16">
    <source>
        <dbReference type="PROSITE" id="PS51465"/>
    </source>
</evidence>
<evidence type="ECO:0000256" key="12">
    <source>
        <dbReference type="ARBA" id="ARBA00023288"/>
    </source>
</evidence>
<dbReference type="InterPro" id="IPR002350">
    <property type="entry name" value="Kazal_dom"/>
</dbReference>
<evidence type="ECO:0000313" key="17">
    <source>
        <dbReference type="EMBL" id="CAG6662967.1"/>
    </source>
</evidence>
<dbReference type="AlphaFoldDB" id="A0A8D8SAP3"/>
<sequence length="976" mass="106974">MFRLRSSNFLVFIRTCIFNFYIYFVLLFISQVASVNLKELNCCTKSSGSCRKACEQLPLVTLALNSTLREQRISELKTYCPPQLMSFWKCLNETVQEINKGESWSGRACCQMTLSERCQFSCITATSKQDLQHFCRQSDELDFFTCLDKQQTGDECCGNARTVECHRVCRAIFQSELTPSKEMRQGVLSACAANSPKVMHCVKNFTKVAPVVNSHKHLHCCDKAPNPECKEACHKSLRAKLTDQEIIDNLEKGGCGPPLPHEKLWQCFLQGASETSSSPVDREVSLSRIDRMGMDAAKLHCCYKAVSPTCRRLCLKTFSNEWTKSWEEFDKDCLSHMTETALGNCLSDVEEPCELGCDGLSYCSNFNNRPTQLFRSCTSQADDAARYDVALWAQQGSLSLPGLQLPVRNISRCSPDTWKTIACILQVKPCHGRTHSHSICRDDCMELLRECLDWHRMPPGHSAASVCSRFSPDDPSTPCISLGTFMEPSDSPYLAPVDQVTSPCKGDPCHNEICTVNRNCHSRHHRMGCPAYQCSQGCKLGEVSQFLVPSGSYVRIPLTNGQKGCLKICQCSSHGVIEKCQPVPCFPLDSCVLGGKKIDHGTSFFMECNTCSCYAGEIVCTKKQCRNPLTREIAFTSLPCNCIPHHVPVCGRNGVTYPNSCLAKCAGLSDSDFEFGPCSSKNPCDSNPCSEGEVCLPRRQVCLSLLHKPCDQFTCVSARDACSSHAMSPVCDTEGVQYNNLCYLVRYGKTLAYEGPCLVDCERTGLVCGVDGNTYSSECAAIAASVAVDYRGYCAALGYIGAPGEVQCRSDAIQCPAPVSPHCMGVTPPGACCPICAGALRILYSQKQVDRALYALRGSAMSALSVHVVLKALERQVQTAQCSVRGHLTLELDLLVLLVPTSNEPSTVQLEACLQEAEKLAALITNTSPRIVSELSLSPLIAAQVVHTQVASSAHTVLVGSASVTLLALILLLRFN</sequence>
<dbReference type="EMBL" id="HBUF01014078">
    <property type="protein sequence ID" value="CAG6609076.1"/>
    <property type="molecule type" value="Transcribed_RNA"/>
</dbReference>
<keyword evidence="6" id="KW-0732">Signal</keyword>
<evidence type="ECO:0000256" key="4">
    <source>
        <dbReference type="ARBA" id="ARBA00022687"/>
    </source>
</evidence>
<evidence type="ECO:0000256" key="7">
    <source>
        <dbReference type="ARBA" id="ARBA00022737"/>
    </source>
</evidence>
<keyword evidence="11" id="KW-0325">Glycoprotein</keyword>
<keyword evidence="2" id="KW-1003">Cell membrane</keyword>
<dbReference type="GO" id="GO:0016055">
    <property type="term" value="P:Wnt signaling pathway"/>
    <property type="evidence" value="ECO:0007669"/>
    <property type="project" value="UniProtKB-KW"/>
</dbReference>
<comment type="similarity">
    <text evidence="13">Belongs to the RECK family.</text>
</comment>
<dbReference type="Pfam" id="PF22961">
    <property type="entry name" value="RECK-like_N"/>
    <property type="match status" value="1"/>
</dbReference>
<dbReference type="PANTHER" id="PTHR13487">
    <property type="entry name" value="SERINE PROTEASE INHIBITOR"/>
    <property type="match status" value="1"/>
</dbReference>
<dbReference type="Pfam" id="PF25027">
    <property type="entry name" value="EGF1_RECK"/>
    <property type="match status" value="1"/>
</dbReference>
<dbReference type="Gene3D" id="3.30.60.30">
    <property type="match status" value="3"/>
</dbReference>
<keyword evidence="7" id="KW-0677">Repeat</keyword>
<evidence type="ECO:0000256" key="15">
    <source>
        <dbReference type="SAM" id="Phobius"/>
    </source>
</evidence>
<reference evidence="17" key="1">
    <citation type="submission" date="2021-05" db="EMBL/GenBank/DDBJ databases">
        <authorList>
            <person name="Alioto T."/>
            <person name="Alioto T."/>
            <person name="Gomez Garrido J."/>
        </authorList>
    </citation>
    <scope>NUCLEOTIDE SEQUENCE</scope>
</reference>
<dbReference type="EMBL" id="HBUF01547657">
    <property type="protein sequence ID" value="CAG6757712.1"/>
    <property type="molecule type" value="Transcribed_RNA"/>
</dbReference>
<dbReference type="InterPro" id="IPR036058">
    <property type="entry name" value="Kazal_dom_sf"/>
</dbReference>